<dbReference type="InterPro" id="IPR025742">
    <property type="entry name" value="CSTF2_hinge"/>
</dbReference>
<evidence type="ECO:0000256" key="7">
    <source>
        <dbReference type="SAM" id="MobiDB-lite"/>
    </source>
</evidence>
<evidence type="ECO:0000256" key="5">
    <source>
        <dbReference type="ARBA" id="ARBA00022884"/>
    </source>
</evidence>
<dbReference type="SMART" id="SM00360">
    <property type="entry name" value="RRM"/>
    <property type="match status" value="1"/>
</dbReference>
<evidence type="ECO:0000256" key="4">
    <source>
        <dbReference type="ARBA" id="ARBA00022737"/>
    </source>
</evidence>
<evidence type="ECO:0000256" key="6">
    <source>
        <dbReference type="ARBA" id="ARBA00023242"/>
    </source>
</evidence>
<dbReference type="PANTHER" id="PTHR45735:SF2">
    <property type="entry name" value="CLEAVAGE STIMULATION FACTOR SUBUNIT 2"/>
    <property type="match status" value="1"/>
</dbReference>
<dbReference type="PROSITE" id="PS50102">
    <property type="entry name" value="RRM"/>
    <property type="match status" value="1"/>
</dbReference>
<dbReference type="GO" id="GO:0003729">
    <property type="term" value="F:mRNA binding"/>
    <property type="evidence" value="ECO:0007669"/>
    <property type="project" value="TreeGrafter"/>
</dbReference>
<dbReference type="Pfam" id="PF14304">
    <property type="entry name" value="CSTF_C"/>
    <property type="match status" value="1"/>
</dbReference>
<dbReference type="OrthoDB" id="272703at2759"/>
<feature type="compositionally biased region" description="Low complexity" evidence="7">
    <location>
        <begin position="426"/>
        <end position="436"/>
    </location>
</feature>
<keyword evidence="4" id="KW-0677">Repeat</keyword>
<keyword evidence="8" id="KW-1185">Reference proteome</keyword>
<keyword evidence="5" id="KW-0694">RNA-binding</keyword>
<name>A0A8B7PCD3_HYAAZ</name>
<dbReference type="SUPFAM" id="SSF54928">
    <property type="entry name" value="RNA-binding domain, RBD"/>
    <property type="match status" value="1"/>
</dbReference>
<dbReference type="Gene3D" id="1.10.20.70">
    <property type="entry name" value="Transcription termination and cleavage factor, C-terminal domain"/>
    <property type="match status" value="1"/>
</dbReference>
<dbReference type="FunFam" id="3.30.70.330:FF:000061">
    <property type="entry name" value="cleavage stimulation factor subunit 2 isoform X1"/>
    <property type="match status" value="1"/>
</dbReference>
<reference evidence="9" key="1">
    <citation type="submission" date="2025-08" db="UniProtKB">
        <authorList>
            <consortium name="RefSeq"/>
        </authorList>
    </citation>
    <scope>IDENTIFICATION</scope>
    <source>
        <tissue evidence="9">Whole organism</tissue>
    </source>
</reference>
<feature type="region of interest" description="Disordered" evidence="7">
    <location>
        <begin position="193"/>
        <end position="437"/>
    </location>
</feature>
<accession>A0A8B7PCD3</accession>
<dbReference type="Proteomes" id="UP000694843">
    <property type="component" value="Unplaced"/>
</dbReference>
<organism evidence="8 9">
    <name type="scientific">Hyalella azteca</name>
    <name type="common">Amphipod</name>
    <dbReference type="NCBI Taxonomy" id="294128"/>
    <lineage>
        <taxon>Eukaryota</taxon>
        <taxon>Metazoa</taxon>
        <taxon>Ecdysozoa</taxon>
        <taxon>Arthropoda</taxon>
        <taxon>Crustacea</taxon>
        <taxon>Multicrustacea</taxon>
        <taxon>Malacostraca</taxon>
        <taxon>Eumalacostraca</taxon>
        <taxon>Peracarida</taxon>
        <taxon>Amphipoda</taxon>
        <taxon>Senticaudata</taxon>
        <taxon>Talitrida</taxon>
        <taxon>Talitroidea</taxon>
        <taxon>Hyalellidae</taxon>
        <taxon>Hyalella</taxon>
    </lineage>
</organism>
<dbReference type="AlphaFoldDB" id="A0A8B7PCD3"/>
<dbReference type="CTD" id="42239"/>
<dbReference type="GO" id="GO:0005847">
    <property type="term" value="C:mRNA cleavage and polyadenylation specificity factor complex"/>
    <property type="evidence" value="ECO:0007669"/>
    <property type="project" value="TreeGrafter"/>
</dbReference>
<dbReference type="InterPro" id="IPR038192">
    <property type="entry name" value="CSTF_C_sf"/>
</dbReference>
<dbReference type="CDD" id="cd12671">
    <property type="entry name" value="RRM_CSTF2_CSTF2T"/>
    <property type="match status" value="1"/>
</dbReference>
<dbReference type="GO" id="GO:0031124">
    <property type="term" value="P:mRNA 3'-end processing"/>
    <property type="evidence" value="ECO:0007669"/>
    <property type="project" value="InterPro"/>
</dbReference>
<dbReference type="FunFam" id="1.10.20.70:FF:000001">
    <property type="entry name" value="Cleavage stimulation factor subunit 2"/>
    <property type="match status" value="1"/>
</dbReference>
<dbReference type="Gene3D" id="1.25.40.630">
    <property type="match status" value="1"/>
</dbReference>
<dbReference type="InterPro" id="IPR035979">
    <property type="entry name" value="RBD_domain_sf"/>
</dbReference>
<dbReference type="Gene3D" id="3.30.70.330">
    <property type="match status" value="1"/>
</dbReference>
<feature type="compositionally biased region" description="Basic and acidic residues" evidence="7">
    <location>
        <begin position="332"/>
        <end position="404"/>
    </location>
</feature>
<proteinExistence type="predicted"/>
<dbReference type="FunFam" id="1.25.40.630:FF:000001">
    <property type="entry name" value="Cleavage stimulation factor subunit 2"/>
    <property type="match status" value="1"/>
</dbReference>
<comment type="subcellular location">
    <subcellularLocation>
        <location evidence="1">Nucleus</location>
    </subcellularLocation>
</comment>
<gene>
    <name evidence="9" type="primary">LOC108679540</name>
</gene>
<dbReference type="OMA" id="NSQSMQM"/>
<dbReference type="GeneID" id="108679540"/>
<feature type="compositionally biased region" description="Low complexity" evidence="7">
    <location>
        <begin position="211"/>
        <end position="232"/>
    </location>
</feature>
<evidence type="ECO:0000256" key="1">
    <source>
        <dbReference type="ARBA" id="ARBA00004123"/>
    </source>
</evidence>
<dbReference type="PANTHER" id="PTHR45735">
    <property type="entry name" value="CLEAVAGE STIMULATION FACTOR SUBUNIT 2"/>
    <property type="match status" value="1"/>
</dbReference>
<dbReference type="InterPro" id="IPR012677">
    <property type="entry name" value="Nucleotide-bd_a/b_plait_sf"/>
</dbReference>
<dbReference type="InterPro" id="IPR026896">
    <property type="entry name" value="CSTF_C"/>
</dbReference>
<sequence length="479" mass="51284">MSETSVVVEKSLRSVFVGNIPYEATEEKLKDIFNQVGPVVSFKLMHDRESGKPRGYGFCEYKDQETALSAMRNLNGFEIGGRPLRVDNACTEKSRMEMQSLMMGPVVESPYGPDVEPSQAPEAISNAVASLPPEQMFELMRQMQVCVRSNRSEARTMLLNNPQLAYALLQAQVVMRIIDPKTAVQLLHGEVGSTTVNPKKEPGHSNGVGKGSSASSNGLPPSGSGSSRYGGPNMHPSGPSMQGAPGGPSHIPGLQGPPPAAAPHLSGPPHMPPGPPHHLGPQGMQGPPGGGPPPYGGGGGGDFDLRGPPPRGSDQDMRMAGPPRGPPMDFPPQHHGDFDSRFGRDGRGGDMDQREPRYRDQPPFPRDGRDARMDQRDPRGRDEPRGSGDRDFRAPLDSARDPRSRGGPPPADDFPRAGPPSGGSGLPASLTSGLAGHDQEKASLIMQVLQLSDEQIRMLPPEQQSSILQLKEQIQQSQH</sequence>
<dbReference type="InterPro" id="IPR000504">
    <property type="entry name" value="RRM_dom"/>
</dbReference>
<keyword evidence="3" id="KW-0507">mRNA processing</keyword>
<evidence type="ECO:0000256" key="3">
    <source>
        <dbReference type="ARBA" id="ARBA00022664"/>
    </source>
</evidence>
<evidence type="ECO:0000256" key="2">
    <source>
        <dbReference type="ARBA" id="ARBA00022553"/>
    </source>
</evidence>
<dbReference type="RefSeq" id="XP_018023669.1">
    <property type="nucleotide sequence ID" value="XM_018168180.2"/>
</dbReference>
<protein>
    <submittedName>
        <fullName evidence="9">Cleavage stimulation factor subunit 2 tau variant isoform X1</fullName>
    </submittedName>
</protein>
<keyword evidence="2" id="KW-0597">Phosphoprotein</keyword>
<dbReference type="Pfam" id="PF14327">
    <property type="entry name" value="CSTF2_hinge"/>
    <property type="match status" value="1"/>
</dbReference>
<evidence type="ECO:0000313" key="8">
    <source>
        <dbReference type="Proteomes" id="UP000694843"/>
    </source>
</evidence>
<dbReference type="Pfam" id="PF00076">
    <property type="entry name" value="RRM_1"/>
    <property type="match status" value="1"/>
</dbReference>
<keyword evidence="6" id="KW-0539">Nucleus</keyword>
<dbReference type="KEGG" id="hazt:108679540"/>
<feature type="compositionally biased region" description="Pro residues" evidence="7">
    <location>
        <begin position="269"/>
        <end position="278"/>
    </location>
</feature>
<evidence type="ECO:0000313" key="9">
    <source>
        <dbReference type="RefSeq" id="XP_018023669.1"/>
    </source>
</evidence>